<evidence type="ECO:0000256" key="3">
    <source>
        <dbReference type="PROSITE-ProRule" id="PRU00708"/>
    </source>
</evidence>
<reference evidence="8" key="2">
    <citation type="submission" date="2025-04" db="UniProtKB">
        <authorList>
            <consortium name="RefSeq"/>
        </authorList>
    </citation>
    <scope>IDENTIFICATION</scope>
    <source>
        <tissue evidence="8">Leaf</tissue>
    </source>
</reference>
<dbReference type="PANTHER" id="PTHR47933">
    <property type="entry name" value="PENTATRICOPEPTIDE REPEAT-CONTAINING PROTEIN 1, MITOCHONDRIAL"/>
    <property type="match status" value="1"/>
</dbReference>
<evidence type="ECO:0000313" key="7">
    <source>
        <dbReference type="Proteomes" id="UP000515123"/>
    </source>
</evidence>
<dbReference type="GeneID" id="109709245"/>
<organism evidence="5 6">
    <name type="scientific">Ananas comosus</name>
    <name type="common">Pineapple</name>
    <name type="synonym">Ananas ananas</name>
    <dbReference type="NCBI Taxonomy" id="4615"/>
    <lineage>
        <taxon>Eukaryota</taxon>
        <taxon>Viridiplantae</taxon>
        <taxon>Streptophyta</taxon>
        <taxon>Embryophyta</taxon>
        <taxon>Tracheophyta</taxon>
        <taxon>Spermatophyta</taxon>
        <taxon>Magnoliopsida</taxon>
        <taxon>Liliopsida</taxon>
        <taxon>Poales</taxon>
        <taxon>Bromeliaceae</taxon>
        <taxon>Bromelioideae</taxon>
        <taxon>Ananas</taxon>
    </lineage>
</organism>
<dbReference type="Pfam" id="PF12854">
    <property type="entry name" value="PPR_1"/>
    <property type="match status" value="1"/>
</dbReference>
<gene>
    <name evidence="8" type="primary">LOC109709245</name>
    <name evidence="5" type="ORF">ACMD2_01615</name>
</gene>
<evidence type="ECO:0000313" key="6">
    <source>
        <dbReference type="Proteomes" id="UP000092600"/>
    </source>
</evidence>
<dbReference type="InterPro" id="IPR011990">
    <property type="entry name" value="TPR-like_helical_dom_sf"/>
</dbReference>
<dbReference type="Proteomes" id="UP000092600">
    <property type="component" value="Unassembled WGS sequence"/>
</dbReference>
<keyword evidence="1" id="KW-0677">Repeat</keyword>
<evidence type="ECO:0000256" key="1">
    <source>
        <dbReference type="ARBA" id="ARBA00022737"/>
    </source>
</evidence>
<evidence type="ECO:0000256" key="4">
    <source>
        <dbReference type="SAM" id="MobiDB-lite"/>
    </source>
</evidence>
<feature type="repeat" description="PPR" evidence="3">
    <location>
        <begin position="478"/>
        <end position="512"/>
    </location>
</feature>
<name>A0A199VYF9_ANACO</name>
<dbReference type="InterPro" id="IPR002885">
    <property type="entry name" value="PPR_rpt"/>
</dbReference>
<dbReference type="Gramene" id="Aco002392.1.mrna1">
    <property type="protein sequence ID" value="Aco002392.1.mrna1"/>
    <property type="gene ID" value="Aco002392.1.path1"/>
</dbReference>
<dbReference type="AlphaFoldDB" id="A0A199VYF9"/>
<dbReference type="Pfam" id="PF13041">
    <property type="entry name" value="PPR_2"/>
    <property type="match status" value="2"/>
</dbReference>
<dbReference type="InterPro" id="IPR051240">
    <property type="entry name" value="Mito_RNA-Proc/Resp"/>
</dbReference>
<dbReference type="PROSITE" id="PS51375">
    <property type="entry name" value="PPR"/>
    <property type="match status" value="5"/>
</dbReference>
<keyword evidence="7" id="KW-1185">Reference proteome</keyword>
<dbReference type="Gene3D" id="1.25.40.10">
    <property type="entry name" value="Tetratricopeptide repeat domain"/>
    <property type="match status" value="4"/>
</dbReference>
<feature type="repeat" description="PPR" evidence="3">
    <location>
        <begin position="306"/>
        <end position="340"/>
    </location>
</feature>
<feature type="region of interest" description="Disordered" evidence="4">
    <location>
        <begin position="528"/>
        <end position="548"/>
    </location>
</feature>
<sequence>MLLSRASISKSLFPTSPLGRIQLANLYCTIRLACSSFLANCATHNQDELQTHSRLNGGVNYRKLCLGSSSGFSTQAGLYQVDFISPSSDNLSSDNDSSVTCVNMIENVLKSIDENSELETALDQFSSKINEDVVIQILRRHRSDYKLALSFFTWASMQPCYTHGSRAYNEMLDILGRMKQIKLMRQLFDEIPKDGSGDSIVNDKTFAILMNRYAAAHKVQEAIDIFYKRKEFGYELDLVGFQTLLMSLCRYKHVEEAEALFLQKQKEFPPVIKSRNIILNGWCLLGSLRDTKRFWNDIISSKCKPDLFTYGIFINSLTKAGKLGSAVKLFTSMWEKGINPDVTICNCIIDALCFKKKIPQALEIFGEMDERGCLPDSATYNSLIKHLCKIKRMEKVYELLDQMEEKGCLPNARTYSYILKTMKKPEEVDNLLGRMERGGCRIDGDTYNLILNLYVEWKYHKGVRYVWSEMERSGLGPDQRSFTIMIHGLYAQGKLDEALQYYDEMKAKGMIPEPRTRIIIKAIHLKREGGNSGSDHSPNSVEKRRFVS</sequence>
<accession>A0A199VYF9</accession>
<dbReference type="EMBL" id="LSRQ01000555">
    <property type="protein sequence ID" value="OAY82006.1"/>
    <property type="molecule type" value="Genomic_DNA"/>
</dbReference>
<proteinExistence type="predicted"/>
<dbReference type="GO" id="GO:0003729">
    <property type="term" value="F:mRNA binding"/>
    <property type="evidence" value="ECO:0007669"/>
    <property type="project" value="TreeGrafter"/>
</dbReference>
<keyword evidence="2" id="KW-0809">Transit peptide</keyword>
<dbReference type="RefSeq" id="XP_020086967.1">
    <property type="nucleotide sequence ID" value="XM_020231378.1"/>
</dbReference>
<protein>
    <submittedName>
        <fullName evidence="8">Pentatricopeptide repeat-containing protein At3g15200</fullName>
    </submittedName>
    <submittedName>
        <fullName evidence="5">Putative pentatricopeptide repeat-containing protein</fullName>
    </submittedName>
</protein>
<feature type="repeat" description="PPR" evidence="3">
    <location>
        <begin position="341"/>
        <end position="375"/>
    </location>
</feature>
<dbReference type="Proteomes" id="UP000515123">
    <property type="component" value="Linkage group 4"/>
</dbReference>
<dbReference type="NCBIfam" id="TIGR00756">
    <property type="entry name" value="PPR"/>
    <property type="match status" value="6"/>
</dbReference>
<dbReference type="PANTHER" id="PTHR47933:SF54">
    <property type="entry name" value="PENTACOTRIPEPTIDE-REPEAT REGION OF PRORP DOMAIN-CONTAINING PROTEIN"/>
    <property type="match status" value="1"/>
</dbReference>
<evidence type="ECO:0000256" key="2">
    <source>
        <dbReference type="ARBA" id="ARBA00022946"/>
    </source>
</evidence>
<dbReference type="Pfam" id="PF01535">
    <property type="entry name" value="PPR"/>
    <property type="match status" value="2"/>
</dbReference>
<evidence type="ECO:0000313" key="8">
    <source>
        <dbReference type="RefSeq" id="XP_020086967.1"/>
    </source>
</evidence>
<dbReference type="OrthoDB" id="185373at2759"/>
<feature type="repeat" description="PPR" evidence="3">
    <location>
        <begin position="443"/>
        <end position="477"/>
    </location>
</feature>
<feature type="repeat" description="PPR" evidence="3">
    <location>
        <begin position="376"/>
        <end position="410"/>
    </location>
</feature>
<evidence type="ECO:0000313" key="5">
    <source>
        <dbReference type="EMBL" id="OAY82006.1"/>
    </source>
</evidence>
<reference evidence="5 6" key="1">
    <citation type="journal article" date="2016" name="DNA Res.">
        <title>The draft genome of MD-2 pineapple using hybrid error correction of long reads.</title>
        <authorList>
            <person name="Redwan R.M."/>
            <person name="Saidin A."/>
            <person name="Kumar S.V."/>
        </authorList>
    </citation>
    <scope>NUCLEOTIDE SEQUENCE [LARGE SCALE GENOMIC DNA]</scope>
    <source>
        <strain evidence="6">cv. MD2</strain>
        <tissue evidence="5">Leaf</tissue>
    </source>
</reference>